<dbReference type="PANTHER" id="PTHR38797:SF4">
    <property type="entry name" value="NUCLEAR PORE COMPLEX PROTEIN NUP85"/>
    <property type="match status" value="1"/>
</dbReference>
<dbReference type="Proteomes" id="UP001433268">
    <property type="component" value="Unassembled WGS sequence"/>
</dbReference>
<dbReference type="RefSeq" id="XP_066668552.1">
    <property type="nucleotide sequence ID" value="XM_066813210.1"/>
</dbReference>
<comment type="caution">
    <text evidence="1">The sequence shown here is derived from an EMBL/GenBank/DDBJ whole genome shotgun (WGS) entry which is preliminary data.</text>
</comment>
<sequence length="203" mass="23451">MHTTFSRYCYSSLTVAQLVGLLDSVHRLPDLVIRDEAAVKWSELPFLVEGWDQIYNRPEDQHSEEIVCVIAFIAKLLSAQLIPRDEFLRWVEMDMHTALERGPEDPSTLKKDDLVLLNVNVPIAAQWMKYAGLVIWNCEADLGLPKRQDSLWQGSAGFSYSRWKFWKERATWVTQSKLVSSRTRDFAKDMVVEMTSIEKQDGL</sequence>
<name>A0ABR1WC51_9PEZI</name>
<dbReference type="EMBL" id="JAQQWN010000006">
    <property type="protein sequence ID" value="KAK8081077.1"/>
    <property type="molecule type" value="Genomic_DNA"/>
</dbReference>
<evidence type="ECO:0000313" key="1">
    <source>
        <dbReference type="EMBL" id="KAK8081077.1"/>
    </source>
</evidence>
<protein>
    <submittedName>
        <fullName evidence="1">Uncharacterized protein</fullName>
    </submittedName>
</protein>
<dbReference type="InterPro" id="IPR053204">
    <property type="entry name" value="Oxopyrrolidines_Biosynth-assoc"/>
</dbReference>
<dbReference type="PANTHER" id="PTHR38797">
    <property type="entry name" value="NUCLEAR PORE COMPLEX PROTEIN NUP85-RELATED"/>
    <property type="match status" value="1"/>
</dbReference>
<dbReference type="GeneID" id="92046270"/>
<accession>A0ABR1WC51</accession>
<dbReference type="InterPro" id="IPR022085">
    <property type="entry name" value="OpdG"/>
</dbReference>
<dbReference type="Pfam" id="PF12311">
    <property type="entry name" value="DUF3632"/>
    <property type="match status" value="1"/>
</dbReference>
<evidence type="ECO:0000313" key="2">
    <source>
        <dbReference type="Proteomes" id="UP001433268"/>
    </source>
</evidence>
<gene>
    <name evidence="1" type="ORF">PG997_008895</name>
</gene>
<reference evidence="1 2" key="1">
    <citation type="submission" date="2023-01" db="EMBL/GenBank/DDBJ databases">
        <title>Analysis of 21 Apiospora genomes using comparative genomics revels a genus with tremendous synthesis potential of carbohydrate active enzymes and secondary metabolites.</title>
        <authorList>
            <person name="Sorensen T."/>
        </authorList>
    </citation>
    <scope>NUCLEOTIDE SEQUENCE [LARGE SCALE GENOMIC DNA]</scope>
    <source>
        <strain evidence="1 2">CBS 114990</strain>
    </source>
</reference>
<proteinExistence type="predicted"/>
<organism evidence="1 2">
    <name type="scientific">Apiospora hydei</name>
    <dbReference type="NCBI Taxonomy" id="1337664"/>
    <lineage>
        <taxon>Eukaryota</taxon>
        <taxon>Fungi</taxon>
        <taxon>Dikarya</taxon>
        <taxon>Ascomycota</taxon>
        <taxon>Pezizomycotina</taxon>
        <taxon>Sordariomycetes</taxon>
        <taxon>Xylariomycetidae</taxon>
        <taxon>Amphisphaeriales</taxon>
        <taxon>Apiosporaceae</taxon>
        <taxon>Apiospora</taxon>
    </lineage>
</organism>
<keyword evidence="2" id="KW-1185">Reference proteome</keyword>